<proteinExistence type="predicted"/>
<dbReference type="EMBL" id="FNYQ01000162">
    <property type="protein sequence ID" value="SEJ61967.1"/>
    <property type="molecule type" value="Genomic_DNA"/>
</dbReference>
<name>A0A1H7ADI7_9GAMM</name>
<accession>A0A1H7ADI7</accession>
<evidence type="ECO:0000313" key="1">
    <source>
        <dbReference type="EMBL" id="SEJ61967.1"/>
    </source>
</evidence>
<protein>
    <submittedName>
        <fullName evidence="1">Uncharacterized protein</fullName>
    </submittedName>
</protein>
<dbReference type="Proteomes" id="UP000199250">
    <property type="component" value="Unassembled WGS sequence"/>
</dbReference>
<feature type="non-terminal residue" evidence="1">
    <location>
        <position position="71"/>
    </location>
</feature>
<organism evidence="1 2">
    <name type="scientific">Azotobacter beijerinckii</name>
    <dbReference type="NCBI Taxonomy" id="170623"/>
    <lineage>
        <taxon>Bacteria</taxon>
        <taxon>Pseudomonadati</taxon>
        <taxon>Pseudomonadota</taxon>
        <taxon>Gammaproteobacteria</taxon>
        <taxon>Pseudomonadales</taxon>
        <taxon>Pseudomonadaceae</taxon>
        <taxon>Azotobacter</taxon>
    </lineage>
</organism>
<gene>
    <name evidence="1" type="ORF">SAMN04244572_04677</name>
</gene>
<dbReference type="AlphaFoldDB" id="A0A1H7ADI7"/>
<evidence type="ECO:0000313" key="2">
    <source>
        <dbReference type="Proteomes" id="UP000199250"/>
    </source>
</evidence>
<reference evidence="1 2" key="1">
    <citation type="submission" date="2016-10" db="EMBL/GenBank/DDBJ databases">
        <authorList>
            <person name="de Groot N.N."/>
        </authorList>
    </citation>
    <scope>NUCLEOTIDE SEQUENCE [LARGE SCALE GENOMIC DNA]</scope>
    <source>
        <strain evidence="1 2">DSM 373</strain>
    </source>
</reference>
<sequence>MPAAWVDEVFETNRQRQYPRELLFSTVVELMSLVSLGLRPSLHAAARQMDNLPVSLAALYDKVSRTEPALL</sequence>